<dbReference type="InterPro" id="IPR003280">
    <property type="entry name" value="2pore_dom_K_chnl"/>
</dbReference>
<dbReference type="PANTHER" id="PTHR11003">
    <property type="entry name" value="POTASSIUM CHANNEL, SUBFAMILY K"/>
    <property type="match status" value="1"/>
</dbReference>
<dbReference type="Proteomes" id="UP000790347">
    <property type="component" value="Unassembled WGS sequence"/>
</dbReference>
<comment type="caution">
    <text evidence="11">The sequence shown here is derived from an EMBL/GenBank/DDBJ whole genome shotgun (WGS) entry which is preliminary data.</text>
</comment>
<protein>
    <recommendedName>
        <fullName evidence="10">Potassium channel domain-containing protein</fullName>
    </recommendedName>
</protein>
<evidence type="ECO:0000256" key="1">
    <source>
        <dbReference type="ARBA" id="ARBA00004141"/>
    </source>
</evidence>
<keyword evidence="2 8" id="KW-0813">Transport</keyword>
<evidence type="ECO:0000313" key="11">
    <source>
        <dbReference type="EMBL" id="KAH9526900.1"/>
    </source>
</evidence>
<sequence length="419" mass="49580">MIPKAIPMEIRHIVFLLIFFILYVIFGGIVFMLLEWPDEQIKRKEIGLLLNEFTEHIKRLNHTQFTEEKFRLIIHELLMAQDNNLIDSYGNQQPFINWSFINSFFFAITVITTIGYGHLTPRTIMGKFFCIIYALFGIPITSLLIGSVADRFSKLYSPKKLPRGLKRTAPKYQRQLSARFLMLRRGLISLVPWFFTFLVVPAWIFRYLEGWSFLDGFYYCFITLSTIGFGDYVVAGGFEKNYIWIYKIIIVFWIIFGLAYLSMILNFITNAIRSRRISNVMNSLRVKINSNGSLVARMRRNQNDDDHHHHCHLNHHQYQRQQQQFPSPRFINNNYLINDDYSSYKQRPNSSIFNNFESEHLKHGQKSTMHLFHVWKIFKSKRTKNSKRIKQKIMRPTTSLPELSECMVRTQQVATITIV</sequence>
<dbReference type="PANTHER" id="PTHR11003:SF345">
    <property type="entry name" value="TWIK FAMILY OF POTASSIUM CHANNELS PROTEIN 18"/>
    <property type="match status" value="1"/>
</dbReference>
<comment type="similarity">
    <text evidence="8">Belongs to the two pore domain potassium channel (TC 1.A.1.8) family.</text>
</comment>
<dbReference type="EMBL" id="ASGP02000001">
    <property type="protein sequence ID" value="KAH9526900.1"/>
    <property type="molecule type" value="Genomic_DNA"/>
</dbReference>
<evidence type="ECO:0000256" key="7">
    <source>
        <dbReference type="ARBA" id="ARBA00023303"/>
    </source>
</evidence>
<dbReference type="GO" id="GO:0030322">
    <property type="term" value="P:stabilization of membrane potential"/>
    <property type="evidence" value="ECO:0007669"/>
    <property type="project" value="TreeGrafter"/>
</dbReference>
<keyword evidence="12" id="KW-1185">Reference proteome</keyword>
<keyword evidence="5 8" id="KW-0406">Ion transport</keyword>
<evidence type="ECO:0000256" key="3">
    <source>
        <dbReference type="ARBA" id="ARBA00022692"/>
    </source>
</evidence>
<dbReference type="PRINTS" id="PR01333">
    <property type="entry name" value="2POREKCHANEL"/>
</dbReference>
<accession>A0A922LCQ9</accession>
<evidence type="ECO:0000256" key="5">
    <source>
        <dbReference type="ARBA" id="ARBA00023065"/>
    </source>
</evidence>
<keyword evidence="7 8" id="KW-0407">Ion channel</keyword>
<evidence type="ECO:0000259" key="10">
    <source>
        <dbReference type="Pfam" id="PF07885"/>
    </source>
</evidence>
<dbReference type="GO" id="GO:0015271">
    <property type="term" value="F:outward rectifier potassium channel activity"/>
    <property type="evidence" value="ECO:0007669"/>
    <property type="project" value="TreeGrafter"/>
</dbReference>
<dbReference type="InterPro" id="IPR013099">
    <property type="entry name" value="K_chnl_dom"/>
</dbReference>
<feature type="transmembrane region" description="Helical" evidence="9">
    <location>
        <begin position="244"/>
        <end position="268"/>
    </location>
</feature>
<organism evidence="11 12">
    <name type="scientific">Dermatophagoides farinae</name>
    <name type="common">American house dust mite</name>
    <dbReference type="NCBI Taxonomy" id="6954"/>
    <lineage>
        <taxon>Eukaryota</taxon>
        <taxon>Metazoa</taxon>
        <taxon>Ecdysozoa</taxon>
        <taxon>Arthropoda</taxon>
        <taxon>Chelicerata</taxon>
        <taxon>Arachnida</taxon>
        <taxon>Acari</taxon>
        <taxon>Acariformes</taxon>
        <taxon>Sarcoptiformes</taxon>
        <taxon>Astigmata</taxon>
        <taxon>Psoroptidia</taxon>
        <taxon>Analgoidea</taxon>
        <taxon>Pyroglyphidae</taxon>
        <taxon>Dermatophagoidinae</taxon>
        <taxon>Dermatophagoides</taxon>
    </lineage>
</organism>
<gene>
    <name evidence="11" type="ORF">DERF_000957</name>
</gene>
<keyword evidence="6 9" id="KW-0472">Membrane</keyword>
<feature type="transmembrane region" description="Helical" evidence="9">
    <location>
        <begin position="95"/>
        <end position="116"/>
    </location>
</feature>
<reference evidence="11" key="1">
    <citation type="submission" date="2013-05" db="EMBL/GenBank/DDBJ databases">
        <authorList>
            <person name="Yim A.K.Y."/>
            <person name="Chan T.F."/>
            <person name="Ji K.M."/>
            <person name="Liu X.Y."/>
            <person name="Zhou J.W."/>
            <person name="Li R.Q."/>
            <person name="Yang K.Y."/>
            <person name="Li J."/>
            <person name="Li M."/>
            <person name="Law P.T.W."/>
            <person name="Wu Y.L."/>
            <person name="Cai Z.L."/>
            <person name="Qin H."/>
            <person name="Bao Y."/>
            <person name="Leung R.K.K."/>
            <person name="Ng P.K.S."/>
            <person name="Zou J."/>
            <person name="Zhong X.J."/>
            <person name="Ran P.X."/>
            <person name="Zhong N.S."/>
            <person name="Liu Z.G."/>
            <person name="Tsui S.K.W."/>
        </authorList>
    </citation>
    <scope>NUCLEOTIDE SEQUENCE</scope>
    <source>
        <strain evidence="11">Derf</strain>
        <tissue evidence="11">Whole organism</tissue>
    </source>
</reference>
<dbReference type="SUPFAM" id="SSF81324">
    <property type="entry name" value="Voltage-gated potassium channels"/>
    <property type="match status" value="2"/>
</dbReference>
<feature type="transmembrane region" description="Helical" evidence="9">
    <location>
        <begin position="186"/>
        <end position="205"/>
    </location>
</feature>
<evidence type="ECO:0000256" key="4">
    <source>
        <dbReference type="ARBA" id="ARBA00022989"/>
    </source>
</evidence>
<keyword evidence="4 9" id="KW-1133">Transmembrane helix</keyword>
<feature type="transmembrane region" description="Helical" evidence="9">
    <location>
        <begin position="217"/>
        <end position="238"/>
    </location>
</feature>
<dbReference type="Pfam" id="PF07885">
    <property type="entry name" value="Ion_trans_2"/>
    <property type="match status" value="2"/>
</dbReference>
<feature type="domain" description="Potassium channel" evidence="10">
    <location>
        <begin position="194"/>
        <end position="273"/>
    </location>
</feature>
<dbReference type="GO" id="GO:0005886">
    <property type="term" value="C:plasma membrane"/>
    <property type="evidence" value="ECO:0007669"/>
    <property type="project" value="TreeGrafter"/>
</dbReference>
<evidence type="ECO:0000256" key="9">
    <source>
        <dbReference type="SAM" id="Phobius"/>
    </source>
</evidence>
<evidence type="ECO:0000256" key="2">
    <source>
        <dbReference type="ARBA" id="ARBA00022448"/>
    </source>
</evidence>
<dbReference type="Gene3D" id="1.10.287.70">
    <property type="match status" value="1"/>
</dbReference>
<feature type="domain" description="Potassium channel" evidence="10">
    <location>
        <begin position="95"/>
        <end position="153"/>
    </location>
</feature>
<evidence type="ECO:0000313" key="12">
    <source>
        <dbReference type="Proteomes" id="UP000790347"/>
    </source>
</evidence>
<name>A0A922LCQ9_DERFA</name>
<dbReference type="GO" id="GO:0022841">
    <property type="term" value="F:potassium ion leak channel activity"/>
    <property type="evidence" value="ECO:0007669"/>
    <property type="project" value="TreeGrafter"/>
</dbReference>
<evidence type="ECO:0000256" key="8">
    <source>
        <dbReference type="RuleBase" id="RU003857"/>
    </source>
</evidence>
<keyword evidence="3 8" id="KW-0812">Transmembrane</keyword>
<evidence type="ECO:0000256" key="6">
    <source>
        <dbReference type="ARBA" id="ARBA00023136"/>
    </source>
</evidence>
<feature type="transmembrane region" description="Helical" evidence="9">
    <location>
        <begin position="12"/>
        <end position="34"/>
    </location>
</feature>
<feature type="transmembrane region" description="Helical" evidence="9">
    <location>
        <begin position="128"/>
        <end position="149"/>
    </location>
</feature>
<dbReference type="AlphaFoldDB" id="A0A922LCQ9"/>
<proteinExistence type="inferred from homology"/>
<comment type="subcellular location">
    <subcellularLocation>
        <location evidence="1">Membrane</location>
        <topology evidence="1">Multi-pass membrane protein</topology>
    </subcellularLocation>
</comment>
<reference evidence="11" key="2">
    <citation type="journal article" date="2022" name="Res Sq">
        <title>Comparative Genomics Reveals Insights into the Divergent Evolution of Astigmatic Mites and Household Pest Adaptations.</title>
        <authorList>
            <person name="Xiong Q."/>
            <person name="Wan A.T.-Y."/>
            <person name="Liu X.-Y."/>
            <person name="Fung C.S.-H."/>
            <person name="Xiao X."/>
            <person name="Malainual N."/>
            <person name="Hou J."/>
            <person name="Wang L."/>
            <person name="Wang M."/>
            <person name="Yang K."/>
            <person name="Cui Y."/>
            <person name="Leung E."/>
            <person name="Nong W."/>
            <person name="Shin S.-K."/>
            <person name="Au S."/>
            <person name="Jeong K.Y."/>
            <person name="Chew F.T."/>
            <person name="Hui J."/>
            <person name="Leung T.F."/>
            <person name="Tungtrongchitr A."/>
            <person name="Zhong N."/>
            <person name="Liu Z."/>
            <person name="Tsui S."/>
        </authorList>
    </citation>
    <scope>NUCLEOTIDE SEQUENCE</scope>
    <source>
        <strain evidence="11">Derf</strain>
        <tissue evidence="11">Whole organism</tissue>
    </source>
</reference>